<reference evidence="2" key="1">
    <citation type="submission" date="2021-06" db="EMBL/GenBank/DDBJ databases">
        <authorList>
            <person name="Kallberg Y."/>
            <person name="Tangrot J."/>
            <person name="Rosling A."/>
        </authorList>
    </citation>
    <scope>NUCLEOTIDE SEQUENCE</scope>
    <source>
        <strain evidence="2">FL966</strain>
    </source>
</reference>
<protein>
    <submittedName>
        <fullName evidence="2">5870_t:CDS:1</fullName>
    </submittedName>
</protein>
<name>A0A9N9CY42_9GLOM</name>
<gene>
    <name evidence="2" type="ORF">CPELLU_LOCUS7658</name>
</gene>
<evidence type="ECO:0000256" key="1">
    <source>
        <dbReference type="SAM" id="Phobius"/>
    </source>
</evidence>
<keyword evidence="1" id="KW-0472">Membrane</keyword>
<dbReference type="OrthoDB" id="2368311at2759"/>
<evidence type="ECO:0000313" key="3">
    <source>
        <dbReference type="Proteomes" id="UP000789759"/>
    </source>
</evidence>
<keyword evidence="1" id="KW-0812">Transmembrane</keyword>
<accession>A0A9N9CY42</accession>
<keyword evidence="3" id="KW-1185">Reference proteome</keyword>
<keyword evidence="1" id="KW-1133">Transmembrane helix</keyword>
<dbReference type="EMBL" id="CAJVQA010005202">
    <property type="protein sequence ID" value="CAG8615405.1"/>
    <property type="molecule type" value="Genomic_DNA"/>
</dbReference>
<dbReference type="AlphaFoldDB" id="A0A9N9CY42"/>
<comment type="caution">
    <text evidence="2">The sequence shown here is derived from an EMBL/GenBank/DDBJ whole genome shotgun (WGS) entry which is preliminary data.</text>
</comment>
<sequence>MSDDINAERVPLLETQEDLQNPVDCKEQCCCCLFSIMMILLLIISVITNGGLSYTDLSTDISKIPYEYKLRYKSLWGYNYIIEGHPTEFNGDANSFSPIKSDNSNQPKFIKYAELIVPFWVYGNFNVIEFRRNQTGSVFPVSTVNSRIDNYLTNEIDIVFTASDDDDLKLESCEYRISWSWLLNGYIWRLCENLNESVFNQVAIFTGHPSLGLTFSSVDEKTNYGYSSRAAFFWDLYERDIFIDKAAPFPPIIPALYTAYYNYLEYMRQRNNRRED</sequence>
<proteinExistence type="predicted"/>
<evidence type="ECO:0000313" key="2">
    <source>
        <dbReference type="EMBL" id="CAG8615405.1"/>
    </source>
</evidence>
<feature type="transmembrane region" description="Helical" evidence="1">
    <location>
        <begin position="29"/>
        <end position="52"/>
    </location>
</feature>
<dbReference type="Proteomes" id="UP000789759">
    <property type="component" value="Unassembled WGS sequence"/>
</dbReference>
<organism evidence="2 3">
    <name type="scientific">Cetraspora pellucida</name>
    <dbReference type="NCBI Taxonomy" id="1433469"/>
    <lineage>
        <taxon>Eukaryota</taxon>
        <taxon>Fungi</taxon>
        <taxon>Fungi incertae sedis</taxon>
        <taxon>Mucoromycota</taxon>
        <taxon>Glomeromycotina</taxon>
        <taxon>Glomeromycetes</taxon>
        <taxon>Diversisporales</taxon>
        <taxon>Gigasporaceae</taxon>
        <taxon>Cetraspora</taxon>
    </lineage>
</organism>